<dbReference type="RefSeq" id="WP_011849154.1">
    <property type="nucleotide sequence ID" value="NC_009073.1"/>
</dbReference>
<reference evidence="1" key="1">
    <citation type="submission" date="2007-02" db="EMBL/GenBank/DDBJ databases">
        <title>Complete sequence of Pyrobaculum calidifontis JCM 11548.</title>
        <authorList>
            <consortium name="US DOE Joint Genome Institute"/>
            <person name="Copeland A."/>
            <person name="Lucas S."/>
            <person name="Lapidus A."/>
            <person name="Barry K."/>
            <person name="Glavina del Rio T."/>
            <person name="Dalin E."/>
            <person name="Tice H."/>
            <person name="Pitluck S."/>
            <person name="Chain P."/>
            <person name="Malfatti S."/>
            <person name="Shin M."/>
            <person name="Vergez L."/>
            <person name="Schmutz J."/>
            <person name="Larimer F."/>
            <person name="Land M."/>
            <person name="Hauser L."/>
            <person name="Kyrpides N."/>
            <person name="Mikhailova N."/>
            <person name="Cozen A.E."/>
            <person name="Fitz-Gibbon S.T."/>
            <person name="House C.H."/>
            <person name="Saltikov C."/>
            <person name="Lowe T.M."/>
            <person name="Richardson P."/>
        </authorList>
    </citation>
    <scope>NUCLEOTIDE SEQUENCE [LARGE SCALE GENOMIC DNA]</scope>
    <source>
        <strain evidence="1">JCM 11548</strain>
    </source>
</reference>
<dbReference type="Pfam" id="PF05942">
    <property type="entry name" value="PaREP1"/>
    <property type="match status" value="1"/>
</dbReference>
<keyword evidence="2" id="KW-1185">Reference proteome</keyword>
<evidence type="ECO:0000313" key="2">
    <source>
        <dbReference type="Proteomes" id="UP000001431"/>
    </source>
</evidence>
<sequence length="184" mass="20996">MEEAIERPLPKPSSADYASARLLEALVEARLALEFLRRGLTRNAAGKAFQAWRAVLAALLRLELDRLKTLAKTEEERRWLEERAVPRVPTTKMIPLSQMLEQLGYEDVTYITYGALNLHDYQYHGPDPDMALSKYRTREEAAAAVKSLVKAVIRYIERLKSGVAWTEEHERAYKALVEEVGGLR</sequence>
<dbReference type="OrthoDB" id="37218at2157"/>
<dbReference type="GeneID" id="4910002"/>
<organism evidence="1 2">
    <name type="scientific">Pyrobaculum calidifontis (strain DSM 21063 / JCM 11548 / VA1)</name>
    <dbReference type="NCBI Taxonomy" id="410359"/>
    <lineage>
        <taxon>Archaea</taxon>
        <taxon>Thermoproteota</taxon>
        <taxon>Thermoprotei</taxon>
        <taxon>Thermoproteales</taxon>
        <taxon>Thermoproteaceae</taxon>
        <taxon>Pyrobaculum</taxon>
    </lineage>
</organism>
<dbReference type="EMBL" id="CP000561">
    <property type="protein sequence ID" value="ABO07896.1"/>
    <property type="molecule type" value="Genomic_DNA"/>
</dbReference>
<gene>
    <name evidence="1" type="ordered locus">Pcal_0464</name>
</gene>
<protein>
    <submittedName>
        <fullName evidence="1">PaREP1 domain containing protein</fullName>
    </submittedName>
</protein>
<dbReference type="HOGENOM" id="CLU_118419_0_0_2"/>
<accession>A3MTC9</accession>
<dbReference type="Proteomes" id="UP000001431">
    <property type="component" value="Chromosome"/>
</dbReference>
<proteinExistence type="predicted"/>
<name>A3MTC9_PYRCJ</name>
<dbReference type="KEGG" id="pcl:Pcal_0464"/>
<dbReference type="eggNOG" id="arCOG03712">
    <property type="taxonomic scope" value="Archaea"/>
</dbReference>
<dbReference type="InterPro" id="IPR010268">
    <property type="entry name" value="PaREP1"/>
</dbReference>
<evidence type="ECO:0000313" key="1">
    <source>
        <dbReference type="EMBL" id="ABO07896.1"/>
    </source>
</evidence>
<dbReference type="AlphaFoldDB" id="A3MTC9"/>